<protein>
    <submittedName>
        <fullName evidence="1">13699_t:CDS:1</fullName>
    </submittedName>
</protein>
<sequence>MFNITEEEKKNYVADNIAVDNITANNITADNIIADNIIITLNFKIISIANKYLFSQENIRDSDISKMKGRPSSTKCENTGTKHVTKKIYTYSICKSAEHNSRSCTRR</sequence>
<organism evidence="1 2">
    <name type="scientific">Dentiscutata heterogama</name>
    <dbReference type="NCBI Taxonomy" id="1316150"/>
    <lineage>
        <taxon>Eukaryota</taxon>
        <taxon>Fungi</taxon>
        <taxon>Fungi incertae sedis</taxon>
        <taxon>Mucoromycota</taxon>
        <taxon>Glomeromycotina</taxon>
        <taxon>Glomeromycetes</taxon>
        <taxon>Diversisporales</taxon>
        <taxon>Gigasporaceae</taxon>
        <taxon>Dentiscutata</taxon>
    </lineage>
</organism>
<evidence type="ECO:0000313" key="1">
    <source>
        <dbReference type="EMBL" id="CAG8470104.1"/>
    </source>
</evidence>
<dbReference type="Proteomes" id="UP000789702">
    <property type="component" value="Unassembled WGS sequence"/>
</dbReference>
<accession>A0ACA9KH25</accession>
<keyword evidence="2" id="KW-1185">Reference proteome</keyword>
<comment type="caution">
    <text evidence="1">The sequence shown here is derived from an EMBL/GenBank/DDBJ whole genome shotgun (WGS) entry which is preliminary data.</text>
</comment>
<name>A0ACA9KH25_9GLOM</name>
<gene>
    <name evidence="1" type="ORF">DHETER_LOCUS1673</name>
</gene>
<reference evidence="1" key="1">
    <citation type="submission" date="2021-06" db="EMBL/GenBank/DDBJ databases">
        <authorList>
            <person name="Kallberg Y."/>
            <person name="Tangrot J."/>
            <person name="Rosling A."/>
        </authorList>
    </citation>
    <scope>NUCLEOTIDE SEQUENCE</scope>
    <source>
        <strain evidence="1">IL203A</strain>
    </source>
</reference>
<dbReference type="EMBL" id="CAJVPU010001065">
    <property type="protein sequence ID" value="CAG8470104.1"/>
    <property type="molecule type" value="Genomic_DNA"/>
</dbReference>
<proteinExistence type="predicted"/>
<evidence type="ECO:0000313" key="2">
    <source>
        <dbReference type="Proteomes" id="UP000789702"/>
    </source>
</evidence>